<reference evidence="4" key="1">
    <citation type="submission" date="2015-07" db="EMBL/GenBank/DDBJ databases">
        <title>Genome sequencing project for genomic taxonomy and phylogenomics of Bacillus-like bacteria.</title>
        <authorList>
            <person name="Liu B."/>
            <person name="Wang J."/>
            <person name="Zhu Y."/>
            <person name="Liu G."/>
            <person name="Chen Q."/>
            <person name="Chen Z."/>
            <person name="Lan J."/>
            <person name="Che J."/>
            <person name="Ge C."/>
            <person name="Shi H."/>
            <person name="Pan Z."/>
            <person name="Liu X."/>
        </authorList>
    </citation>
    <scope>NUCLEOTIDE SEQUENCE [LARGE SCALE GENOMIC DNA]</scope>
    <source>
        <strain evidence="4">DSM 9887</strain>
    </source>
</reference>
<dbReference type="EMBL" id="BJON01000026">
    <property type="protein sequence ID" value="GED72225.1"/>
    <property type="molecule type" value="Genomic_DNA"/>
</dbReference>
<dbReference type="OrthoDB" id="1683589at2"/>
<name>A0A0K9YVE8_9BACL</name>
<reference evidence="3" key="2">
    <citation type="submission" date="2015-07" db="EMBL/GenBank/DDBJ databases">
        <title>MeaNS - Measles Nucleotide Surveillance Program.</title>
        <authorList>
            <person name="Tran T."/>
            <person name="Druce J."/>
        </authorList>
    </citation>
    <scope>NUCLEOTIDE SEQUENCE</scope>
    <source>
        <strain evidence="3">DSM 9887</strain>
    </source>
</reference>
<comment type="caution">
    <text evidence="3">The sequence shown here is derived from an EMBL/GenBank/DDBJ whole genome shotgun (WGS) entry which is preliminary data.</text>
</comment>
<gene>
    <name evidence="3" type="ORF">ADS79_09670</name>
    <name evidence="2" type="ORF">BRE01_59270</name>
</gene>
<evidence type="ECO:0000313" key="3">
    <source>
        <dbReference type="EMBL" id="KNB72180.1"/>
    </source>
</evidence>
<evidence type="ECO:0000313" key="5">
    <source>
        <dbReference type="Proteomes" id="UP000319578"/>
    </source>
</evidence>
<dbReference type="EMBL" id="LGIQ01000007">
    <property type="protein sequence ID" value="KNB72180.1"/>
    <property type="molecule type" value="Genomic_DNA"/>
</dbReference>
<evidence type="ECO:0000313" key="4">
    <source>
        <dbReference type="Proteomes" id="UP000036834"/>
    </source>
</evidence>
<sequence>MWGWLGITIIALLIVIMVTPVKITVYYNRAGDDDHVVLSFSVWFGLFHWKYEIPILLLKQTESGPQLVAKVEKIKGGHKVKDTVRDFTRRQVKKWYHSYRDLLKKVRDLQPLFSHLCKHIRCTDLEWHTLMGTGQAGETGALTGIIWGVKSMIIGIMSHTFTLHAMPKMSVQPVWNQAIIQTRFQCVLHFYLGHLLITVVRMAVRLRKTREHKWQTRPSEA</sequence>
<dbReference type="InterPro" id="IPR021338">
    <property type="entry name" value="DUF2953"/>
</dbReference>
<keyword evidence="5" id="KW-1185">Reference proteome</keyword>
<evidence type="ECO:0008006" key="6">
    <source>
        <dbReference type="Google" id="ProtNLM"/>
    </source>
</evidence>
<dbReference type="Proteomes" id="UP000319578">
    <property type="component" value="Unassembled WGS sequence"/>
</dbReference>
<keyword evidence="1" id="KW-0812">Transmembrane</keyword>
<feature type="transmembrane region" description="Helical" evidence="1">
    <location>
        <begin position="187"/>
        <end position="204"/>
    </location>
</feature>
<proteinExistence type="predicted"/>
<dbReference type="AlphaFoldDB" id="A0A0K9YVE8"/>
<reference evidence="2 5" key="3">
    <citation type="submission" date="2019-06" db="EMBL/GenBank/DDBJ databases">
        <title>Whole genome shotgun sequence of Brevibacillus reuszeri NBRC 15719.</title>
        <authorList>
            <person name="Hosoyama A."/>
            <person name="Uohara A."/>
            <person name="Ohji S."/>
            <person name="Ichikawa N."/>
        </authorList>
    </citation>
    <scope>NUCLEOTIDE SEQUENCE [LARGE SCALE GENOMIC DNA]</scope>
    <source>
        <strain evidence="2 5">NBRC 15719</strain>
    </source>
</reference>
<dbReference type="Proteomes" id="UP000036834">
    <property type="component" value="Unassembled WGS sequence"/>
</dbReference>
<organism evidence="3 4">
    <name type="scientific">Brevibacillus reuszeri</name>
    <dbReference type="NCBI Taxonomy" id="54915"/>
    <lineage>
        <taxon>Bacteria</taxon>
        <taxon>Bacillati</taxon>
        <taxon>Bacillota</taxon>
        <taxon>Bacilli</taxon>
        <taxon>Bacillales</taxon>
        <taxon>Paenibacillaceae</taxon>
        <taxon>Brevibacillus</taxon>
    </lineage>
</organism>
<evidence type="ECO:0000256" key="1">
    <source>
        <dbReference type="SAM" id="Phobius"/>
    </source>
</evidence>
<protein>
    <recommendedName>
        <fullName evidence="6">DUF2953 domain-containing protein</fullName>
    </recommendedName>
</protein>
<keyword evidence="1" id="KW-0472">Membrane</keyword>
<evidence type="ECO:0000313" key="2">
    <source>
        <dbReference type="EMBL" id="GED72225.1"/>
    </source>
</evidence>
<dbReference type="STRING" id="54915.ADS79_09670"/>
<dbReference type="RefSeq" id="WP_049738227.1">
    <property type="nucleotide sequence ID" value="NZ_BJON01000026.1"/>
</dbReference>
<accession>A0A0K9YVE8</accession>
<dbReference type="Pfam" id="PF11167">
    <property type="entry name" value="DUF2953"/>
    <property type="match status" value="1"/>
</dbReference>
<dbReference type="PATRIC" id="fig|54915.3.peg.849"/>
<keyword evidence="1" id="KW-1133">Transmembrane helix</keyword>